<dbReference type="RefSeq" id="WP_329510023.1">
    <property type="nucleotide sequence ID" value="NZ_BAAAYZ010000252.1"/>
</dbReference>
<dbReference type="InterPro" id="IPR015500">
    <property type="entry name" value="Peptidase_S8_subtilisin-rel"/>
</dbReference>
<dbReference type="InterPro" id="IPR007280">
    <property type="entry name" value="Peptidase_C_arc/bac"/>
</dbReference>
<dbReference type="PROSITE" id="PS51892">
    <property type="entry name" value="SUBTILASE"/>
    <property type="match status" value="1"/>
</dbReference>
<evidence type="ECO:0000256" key="1">
    <source>
        <dbReference type="ARBA" id="ARBA00011073"/>
    </source>
</evidence>
<dbReference type="PANTHER" id="PTHR43806:SF11">
    <property type="entry name" value="CEREVISIN-RELATED"/>
    <property type="match status" value="1"/>
</dbReference>
<dbReference type="SUPFAM" id="SSF52743">
    <property type="entry name" value="Subtilisin-like"/>
    <property type="match status" value="1"/>
</dbReference>
<evidence type="ECO:0000256" key="7">
    <source>
        <dbReference type="SAM" id="MobiDB-lite"/>
    </source>
</evidence>
<evidence type="ECO:0000256" key="5">
    <source>
        <dbReference type="PROSITE-ProRule" id="PRU01240"/>
    </source>
</evidence>
<proteinExistence type="inferred from homology"/>
<keyword evidence="4 5" id="KW-0720">Serine protease</keyword>
<dbReference type="PRINTS" id="PR00723">
    <property type="entry name" value="SUBTILISIN"/>
</dbReference>
<dbReference type="Gene3D" id="2.60.120.380">
    <property type="match status" value="1"/>
</dbReference>
<evidence type="ECO:0000259" key="8">
    <source>
        <dbReference type="Pfam" id="PF00082"/>
    </source>
</evidence>
<dbReference type="PROSITE" id="PS00138">
    <property type="entry name" value="SUBTILASE_SER"/>
    <property type="match status" value="1"/>
</dbReference>
<feature type="active site" description="Charge relay system" evidence="5">
    <location>
        <position position="386"/>
    </location>
</feature>
<evidence type="ECO:0000256" key="4">
    <source>
        <dbReference type="ARBA" id="ARBA00022825"/>
    </source>
</evidence>
<dbReference type="Proteomes" id="UP001333996">
    <property type="component" value="Unassembled WGS sequence"/>
</dbReference>
<feature type="compositionally biased region" description="Polar residues" evidence="7">
    <location>
        <begin position="173"/>
        <end position="183"/>
    </location>
</feature>
<feature type="compositionally biased region" description="Low complexity" evidence="7">
    <location>
        <begin position="154"/>
        <end position="171"/>
    </location>
</feature>
<dbReference type="Pfam" id="PF00082">
    <property type="entry name" value="Peptidase_S8"/>
    <property type="match status" value="1"/>
</dbReference>
<feature type="active site" description="Charge relay system" evidence="5">
    <location>
        <position position="211"/>
    </location>
</feature>
<protein>
    <submittedName>
        <fullName evidence="10">S8 family serine peptidase</fullName>
    </submittedName>
</protein>
<evidence type="ECO:0000256" key="2">
    <source>
        <dbReference type="ARBA" id="ARBA00022670"/>
    </source>
</evidence>
<comment type="similarity">
    <text evidence="1 5 6">Belongs to the peptidase S8 family.</text>
</comment>
<feature type="region of interest" description="Disordered" evidence="7">
    <location>
        <begin position="144"/>
        <end position="183"/>
    </location>
</feature>
<evidence type="ECO:0000313" key="11">
    <source>
        <dbReference type="Proteomes" id="UP001333996"/>
    </source>
</evidence>
<dbReference type="InterPro" id="IPR050131">
    <property type="entry name" value="Peptidase_S8_subtilisin-like"/>
</dbReference>
<comment type="caution">
    <text evidence="10">The sequence shown here is derived from an EMBL/GenBank/DDBJ whole genome shotgun (WGS) entry which is preliminary data.</text>
</comment>
<reference evidence="10" key="1">
    <citation type="submission" date="2024-01" db="EMBL/GenBank/DDBJ databases">
        <title>First draft genome sequence data of TA4-1, the type strain of Gram-positive actinobacterium Streptomyces chiangmaiensis.</title>
        <authorList>
            <person name="Yasawong M."/>
            <person name="Nantapong N."/>
        </authorList>
    </citation>
    <scope>NUCLEOTIDE SEQUENCE</scope>
    <source>
        <strain evidence="10">TA4-1</strain>
    </source>
</reference>
<gene>
    <name evidence="10" type="ORF">VXC91_27485</name>
</gene>
<dbReference type="InterPro" id="IPR023828">
    <property type="entry name" value="Peptidase_S8_Ser-AS"/>
</dbReference>
<evidence type="ECO:0000256" key="6">
    <source>
        <dbReference type="RuleBase" id="RU003355"/>
    </source>
</evidence>
<feature type="active site" description="Charge relay system" evidence="5">
    <location>
        <position position="582"/>
    </location>
</feature>
<keyword evidence="11" id="KW-1185">Reference proteome</keyword>
<dbReference type="InterPro" id="IPR036852">
    <property type="entry name" value="Peptidase_S8/S53_dom_sf"/>
</dbReference>
<evidence type="ECO:0000259" key="9">
    <source>
        <dbReference type="Pfam" id="PF04151"/>
    </source>
</evidence>
<keyword evidence="2 5" id="KW-0645">Protease</keyword>
<accession>A0ABU7FNK2</accession>
<feature type="domain" description="Peptidase S8/S53" evidence="8">
    <location>
        <begin position="202"/>
        <end position="626"/>
    </location>
</feature>
<sequence>MTTDPQRAPISGARRVARIAVATGLMAALSAAGPIPLAFSATHQPASADPAAKSASAKLGSDDADLLADAKADGAKNVTMMIATAPGQTEQVAKELDAVKGGSVGRTYDKLGYVRATVPTGKADAAIAAAEKLSSVHAIDLRQEIPLDDPTPSADTAKGATSGGTATTYPAPNKNTPAENPYNPSFETGAVDFVKDHPKADGRGITIGILDSGVDLGHPALQKTSTGERKIVDWVTSTDPVADGDGTWRRMNTPVSGPTFTIAGATWTAPAGDYKFNLFRESYTAGGDAAGDSNRDGDTTDVWGVLYDAAAGTVRVDLNNNFDFSDDTPMKPYKDGFQVGYFGTDDPATDVVERQPFVVEIRKDVVYNAAGAKSDYVNIGVIESEHGTHVAGITAANGLFGGKMNGAAPGAKIVSSRACTWTGGCTNVALTEGMIDLVVNRGVDIVNMSIGGLPALNDGNNARAELYTRLIDTYGVQLVISAGNSGPGTNTIGDPGLANKVISVGAGISKETWAANYGSQVEKDYQLMPFSSRGPREDGGFTPTLVAPGAAINSTQTWLPGSPVAEAGYSLPAGYSMLQGTSMASPQATGASALLLSAAEQKGIDLTPAKLRTALTSTADHIPGAQAYEEGAGRINIVDAWDAIRDDATSHDYTVKAPVDTAIDFALKTPGFGTGLYDREGGLKAGERKTYEITVTRTSGPDKAVRHELHFENNYGDTFRILGSDEVNLPLNRPVTVKVQAAPRSAGIKSAILEVDDPRTEGLDEQILTTVVVSTPLTYTYSTSSSVQRNSSQSYFVTVPEGATSLEVAIGGLKDKSQTRFIAIHPYGVPVDATSTPVCYNNYLDGNGCRPDVRSYADPQAGVWEIEVESRRTSPLLDNPYKLDVTVLGAAFDPETVTVPEAKVGSPAAASWKVTNGYAAISGGLEGGPLGSSKSARPTIKDGETQTGTVEVPAGATSLDVAIGNVSDTAADLDLTVYDASGEPVAQSADGDSEESVHIASPAAGTYTVEIVGYSVPSGSTAYDYRDVFFSPALGQVTVDESAPVKLGTGDSATVSGTVTATAAAPEGREFFGQVRLVNARGTTVGVGNVKIEKVTP</sequence>
<dbReference type="PANTHER" id="PTHR43806">
    <property type="entry name" value="PEPTIDASE S8"/>
    <property type="match status" value="1"/>
</dbReference>
<feature type="domain" description="Peptidase C-terminal archaeal/bacterial" evidence="9">
    <location>
        <begin position="949"/>
        <end position="1011"/>
    </location>
</feature>
<dbReference type="Pfam" id="PF04151">
    <property type="entry name" value="PPC"/>
    <property type="match status" value="1"/>
</dbReference>
<dbReference type="PROSITE" id="PS00136">
    <property type="entry name" value="SUBTILASE_ASP"/>
    <property type="match status" value="1"/>
</dbReference>
<dbReference type="EMBL" id="JAYWVC010000116">
    <property type="protein sequence ID" value="MED7825613.1"/>
    <property type="molecule type" value="Genomic_DNA"/>
</dbReference>
<evidence type="ECO:0000313" key="10">
    <source>
        <dbReference type="EMBL" id="MED7825613.1"/>
    </source>
</evidence>
<evidence type="ECO:0000256" key="3">
    <source>
        <dbReference type="ARBA" id="ARBA00022801"/>
    </source>
</evidence>
<organism evidence="10 11">
    <name type="scientific">Streptomyces chiangmaiensis</name>
    <dbReference type="NCBI Taxonomy" id="766497"/>
    <lineage>
        <taxon>Bacteria</taxon>
        <taxon>Bacillati</taxon>
        <taxon>Actinomycetota</taxon>
        <taxon>Actinomycetes</taxon>
        <taxon>Kitasatosporales</taxon>
        <taxon>Streptomycetaceae</taxon>
        <taxon>Streptomyces</taxon>
    </lineage>
</organism>
<dbReference type="InterPro" id="IPR000209">
    <property type="entry name" value="Peptidase_S8/S53_dom"/>
</dbReference>
<dbReference type="InterPro" id="IPR023827">
    <property type="entry name" value="Peptidase_S8_Asp-AS"/>
</dbReference>
<name>A0ABU7FNK2_9ACTN</name>
<keyword evidence="3 5" id="KW-0378">Hydrolase</keyword>
<dbReference type="Gene3D" id="3.40.50.200">
    <property type="entry name" value="Peptidase S8/S53 domain"/>
    <property type="match status" value="1"/>
</dbReference>